<evidence type="ECO:0000313" key="2">
    <source>
        <dbReference type="Proteomes" id="UP000054843"/>
    </source>
</evidence>
<name>A0A0V1MYL5_9BILA</name>
<dbReference type="EMBL" id="JYDO01000024">
    <property type="protein sequence ID" value="KRZ76872.1"/>
    <property type="molecule type" value="Genomic_DNA"/>
</dbReference>
<dbReference type="AlphaFoldDB" id="A0A0V1MYL5"/>
<reference evidence="1 2" key="1">
    <citation type="submission" date="2015-01" db="EMBL/GenBank/DDBJ databases">
        <title>Evolution of Trichinella species and genotypes.</title>
        <authorList>
            <person name="Korhonen P.K."/>
            <person name="Edoardo P."/>
            <person name="Giuseppe L.R."/>
            <person name="Gasser R.B."/>
        </authorList>
    </citation>
    <scope>NUCLEOTIDE SEQUENCE [LARGE SCALE GENOMIC DNA]</scope>
    <source>
        <strain evidence="1">ISS1980</strain>
    </source>
</reference>
<dbReference type="Proteomes" id="UP000054843">
    <property type="component" value="Unassembled WGS sequence"/>
</dbReference>
<evidence type="ECO:0000313" key="1">
    <source>
        <dbReference type="EMBL" id="KRZ76872.1"/>
    </source>
</evidence>
<accession>A0A0V1MYL5</accession>
<proteinExistence type="predicted"/>
<organism evidence="1 2">
    <name type="scientific">Trichinella papuae</name>
    <dbReference type="NCBI Taxonomy" id="268474"/>
    <lineage>
        <taxon>Eukaryota</taxon>
        <taxon>Metazoa</taxon>
        <taxon>Ecdysozoa</taxon>
        <taxon>Nematoda</taxon>
        <taxon>Enoplea</taxon>
        <taxon>Dorylaimia</taxon>
        <taxon>Trichinellida</taxon>
        <taxon>Trichinellidae</taxon>
        <taxon>Trichinella</taxon>
    </lineage>
</organism>
<protein>
    <submittedName>
        <fullName evidence="1">Uncharacterized protein</fullName>
    </submittedName>
</protein>
<gene>
    <name evidence="1" type="ORF">T10_11954</name>
</gene>
<comment type="caution">
    <text evidence="1">The sequence shown here is derived from an EMBL/GenBank/DDBJ whole genome shotgun (WGS) entry which is preliminary data.</text>
</comment>
<keyword evidence="2" id="KW-1185">Reference proteome</keyword>
<sequence>MERIDELAASGWGGVWWDGENPNFEFKVEWIFSFDTVSPVKLGIFQASTWENELREKSTKWNKINGRVEIHEG</sequence>